<keyword evidence="1" id="KW-0378">Hydrolase</keyword>
<dbReference type="Pfam" id="PF09015">
    <property type="entry name" value="NgoMIV_restric"/>
    <property type="match status" value="2"/>
</dbReference>
<keyword evidence="1" id="KW-0540">Nuclease</keyword>
<gene>
    <name evidence="1" type="ORF">DY240_19880</name>
</gene>
<name>A0A418KM37_9ACTN</name>
<dbReference type="EMBL" id="QUAL01000183">
    <property type="protein sequence ID" value="RIQ19464.1"/>
    <property type="molecule type" value="Genomic_DNA"/>
</dbReference>
<dbReference type="GO" id="GO:0009036">
    <property type="term" value="F:type II site-specific deoxyribonuclease activity"/>
    <property type="evidence" value="ECO:0007669"/>
    <property type="project" value="InterPro"/>
</dbReference>
<dbReference type="Proteomes" id="UP000284057">
    <property type="component" value="Unassembled WGS sequence"/>
</dbReference>
<evidence type="ECO:0000313" key="1">
    <source>
        <dbReference type="EMBL" id="RIQ19464.1"/>
    </source>
</evidence>
<accession>A0A418KM37</accession>
<keyword evidence="2" id="KW-1185">Reference proteome</keyword>
<organism evidence="1 2">
    <name type="scientific">Jiangella rhizosphaerae</name>
    <dbReference type="NCBI Taxonomy" id="2293569"/>
    <lineage>
        <taxon>Bacteria</taxon>
        <taxon>Bacillati</taxon>
        <taxon>Actinomycetota</taxon>
        <taxon>Actinomycetes</taxon>
        <taxon>Jiangellales</taxon>
        <taxon>Jiangellaceae</taxon>
        <taxon>Jiangella</taxon>
    </lineage>
</organism>
<protein>
    <submittedName>
        <fullName evidence="1">Restriction endonuclease</fullName>
    </submittedName>
</protein>
<comment type="caution">
    <text evidence="1">The sequence shown here is derived from an EMBL/GenBank/DDBJ whole genome shotgun (WGS) entry which is preliminary data.</text>
</comment>
<reference evidence="1 2" key="1">
    <citation type="submission" date="2018-09" db="EMBL/GenBank/DDBJ databases">
        <title>Isolation, diversity and antifungal activity of actinobacteria from wheat.</title>
        <authorList>
            <person name="Han C."/>
        </authorList>
    </citation>
    <scope>NUCLEOTIDE SEQUENCE [LARGE SCALE GENOMIC DNA]</scope>
    <source>
        <strain evidence="1 2">NEAU-YY265</strain>
    </source>
</reference>
<dbReference type="SUPFAM" id="SSF52980">
    <property type="entry name" value="Restriction endonuclease-like"/>
    <property type="match status" value="1"/>
</dbReference>
<dbReference type="InterPro" id="IPR011335">
    <property type="entry name" value="Restrct_endonuc-II-like"/>
</dbReference>
<proteinExistence type="predicted"/>
<dbReference type="InterPro" id="IPR037083">
    <property type="entry name" value="NgoMIV_sf"/>
</dbReference>
<sequence>MRPRGTVRNMAVPSWFTDTLGWKQASRSATPVCVKYVGEPLGPNLADLSGPSSVRIAKAVYEILNIRRDRRTTFDIGSLERKEASPFDDRRRPRAHALAAGIALEVGLEQDIYTSLKELAPGRAWKVTRRGSANQFAQYRHLAHLQELLKSDPTLKTTVGRDYTVSSDVMVGLPNPRSANLTHVLHAAVSCKLTIRSDRVQNVRVEFGTLVRNRRGRLPHLVVVTAEPLPSRLVSIGRGTGEIDTIYHLLFEQIDEALESLRNHDRFMNTQWQGWRELVEMERIRPYSELSSALANG</sequence>
<keyword evidence="1" id="KW-0255">Endonuclease</keyword>
<dbReference type="GO" id="GO:0009307">
    <property type="term" value="P:DNA restriction-modification system"/>
    <property type="evidence" value="ECO:0007669"/>
    <property type="project" value="InterPro"/>
</dbReference>
<evidence type="ECO:0000313" key="2">
    <source>
        <dbReference type="Proteomes" id="UP000284057"/>
    </source>
</evidence>
<dbReference type="AlphaFoldDB" id="A0A418KM37"/>
<dbReference type="Gene3D" id="3.40.50.10010">
    <property type="entry name" value="Type-2 restriction enzyme NgoMIV"/>
    <property type="match status" value="2"/>
</dbReference>
<dbReference type="InterPro" id="IPR015105">
    <property type="entry name" value="NgoMIV"/>
</dbReference>